<feature type="transmembrane region" description="Helical" evidence="2">
    <location>
        <begin position="141"/>
        <end position="161"/>
    </location>
</feature>
<accession>A0A482SXQ9</accession>
<feature type="transmembrane region" description="Helical" evidence="2">
    <location>
        <begin position="23"/>
        <end position="42"/>
    </location>
</feature>
<protein>
    <submittedName>
        <fullName evidence="3">Uncharacterized protein</fullName>
    </submittedName>
</protein>
<feature type="transmembrane region" description="Helical" evidence="2">
    <location>
        <begin position="181"/>
        <end position="202"/>
    </location>
</feature>
<feature type="transmembrane region" description="Helical" evidence="2">
    <location>
        <begin position="222"/>
        <end position="241"/>
    </location>
</feature>
<keyword evidence="2" id="KW-0812">Transmembrane</keyword>
<dbReference type="EMBL" id="RZHH01000003">
    <property type="protein sequence ID" value="RYJ08308.1"/>
    <property type="molecule type" value="Genomic_DNA"/>
</dbReference>
<gene>
    <name evidence="3" type="ORF">ELS19_17285</name>
</gene>
<keyword evidence="2" id="KW-0472">Membrane</keyword>
<proteinExistence type="predicted"/>
<sequence>MSTTGFSFGFMELAQTNFNISPFVHRKLVLMAMLVFVAYWGYKQIVSFSKSNGIVLNPRQSLWYLTEQKRTRRTTAFWGYLNNIYRVLGQRINLPFQISELTTWLSIIPLSIVIIVLAWTIPSTLTGLGGTPQIERSTAFGILQIEATISSLTFIVVIFILQYVEGQPHDERGMQTFVQKVYMLPIIFTTLLLLAGTGWIYISTQPDADQNGVLLSPKNSLAIILGAALVWTLIVLIYVLVSRAILSETIDENIKEEIIIAVSKNIETEGRRRIAEGLLSVQSPDGFQKDEEKNQVSFDLSQNDGSFGDINYELFTEILQSKISNSGEKVSFSIDLNKSVGKNNPRLLTSKSSEYEIDFQDNDNPSPITLVGKNQYQIWEPSNEVIQRLDKYIDLCTKAANEGNPSELKSRINDVRDVAKTICNKCIEEEQIVSRILEEELEIAPNATVEGGEMSRKVRCGLVELYSDALNNESNEVHLIKQTGGIVIHSYQKGHYTTFEQYFKALVAYHNTPVSKEPHQSPTEEAAEIKRVGSEVLLGDEKQSQSGQLNIVYIFTQVLGGHAESVIHTQNKRFAELWEIISELRNFTSFWDEYDELLATTKVRDDDEISTRDLGIDFQSVANQVHSDDPQMSAYVLLTELRFHMIVLTVRREMSDYPDVGQTNNQTSLISNHIFPKLDDFYNFGHYFERFVFGSSDTLISECGDEVEFGHWSSPNQSSQSASVKDIVTEVLVSSLLFQVNSTGINNINIGDDPFGNLTEAQQRTVEEAVDDVLQSQFWKSIFPDSETICSSGEKIKGLLDTRDSDKESRDQFGERFNE</sequence>
<evidence type="ECO:0000313" key="3">
    <source>
        <dbReference type="EMBL" id="RYJ08308.1"/>
    </source>
</evidence>
<dbReference type="Proteomes" id="UP000294028">
    <property type="component" value="Unassembled WGS sequence"/>
</dbReference>
<comment type="caution">
    <text evidence="3">The sequence shown here is derived from an EMBL/GenBank/DDBJ whole genome shotgun (WGS) entry which is preliminary data.</text>
</comment>
<feature type="region of interest" description="Disordered" evidence="1">
    <location>
        <begin position="800"/>
        <end position="819"/>
    </location>
</feature>
<reference evidence="3 4" key="1">
    <citation type="submission" date="2018-12" db="EMBL/GenBank/DDBJ databases">
        <title>Genome analysis provides insights into bioremediation potentialities of Halogeometricum borinquense strain N11.</title>
        <authorList>
            <person name="Najjari A."/>
            <person name="Youssef N."/>
            <person name="Fhoula I."/>
            <person name="Ben Dhia O."/>
            <person name="Mahjoubi M."/>
            <person name="Ouzari H.I."/>
            <person name="Cherif A."/>
        </authorList>
    </citation>
    <scope>NUCLEOTIDE SEQUENCE [LARGE SCALE GENOMIC DNA]</scope>
    <source>
        <strain evidence="3 4">N11</strain>
    </source>
</reference>
<dbReference type="AlphaFoldDB" id="A0A482SXQ9"/>
<evidence type="ECO:0000313" key="4">
    <source>
        <dbReference type="Proteomes" id="UP000294028"/>
    </source>
</evidence>
<name>A0A482SXQ9_9EURY</name>
<dbReference type="RefSeq" id="WP_129786184.1">
    <property type="nucleotide sequence ID" value="NZ_RZHH01000003.1"/>
</dbReference>
<evidence type="ECO:0000256" key="2">
    <source>
        <dbReference type="SAM" id="Phobius"/>
    </source>
</evidence>
<evidence type="ECO:0000256" key="1">
    <source>
        <dbReference type="SAM" id="MobiDB-lite"/>
    </source>
</evidence>
<keyword evidence="2" id="KW-1133">Transmembrane helix</keyword>
<feature type="transmembrane region" description="Helical" evidence="2">
    <location>
        <begin position="101"/>
        <end position="121"/>
    </location>
</feature>
<organism evidence="3 4">
    <name type="scientific">Halogeometricum borinquense</name>
    <dbReference type="NCBI Taxonomy" id="60847"/>
    <lineage>
        <taxon>Archaea</taxon>
        <taxon>Methanobacteriati</taxon>
        <taxon>Methanobacteriota</taxon>
        <taxon>Stenosarchaea group</taxon>
        <taxon>Halobacteria</taxon>
        <taxon>Halobacteriales</taxon>
        <taxon>Haloferacaceae</taxon>
        <taxon>Halogeometricum</taxon>
    </lineage>
</organism>